<evidence type="ECO:0000313" key="2">
    <source>
        <dbReference type="Proteomes" id="UP000000441"/>
    </source>
</evidence>
<dbReference type="AlphaFoldDB" id="B9J6K9"/>
<dbReference type="Proteomes" id="UP000000441">
    <property type="component" value="Plasmid pBc53"/>
</dbReference>
<organism evidence="1 2">
    <name type="scientific">Bacillus cereus (strain Q1)</name>
    <dbReference type="NCBI Taxonomy" id="361100"/>
    <lineage>
        <taxon>Bacteria</taxon>
        <taxon>Bacillati</taxon>
        <taxon>Bacillota</taxon>
        <taxon>Bacilli</taxon>
        <taxon>Bacillales</taxon>
        <taxon>Bacillaceae</taxon>
        <taxon>Bacillus</taxon>
        <taxon>Bacillus cereus group</taxon>
    </lineage>
</organism>
<proteinExistence type="predicted"/>
<evidence type="ECO:0000313" key="1">
    <source>
        <dbReference type="EMBL" id="ACM16004.1"/>
    </source>
</evidence>
<name>B9J6K9_BACCQ</name>
<accession>B9J6K9</accession>
<dbReference type="HOGENOM" id="CLU_203702_0_0_9"/>
<dbReference type="EMBL" id="CP000229">
    <property type="protein sequence ID" value="ACM16004.1"/>
    <property type="molecule type" value="Genomic_DNA"/>
</dbReference>
<dbReference type="KEGG" id="bcq:BCQ_PT42"/>
<keyword evidence="1" id="KW-0614">Plasmid</keyword>
<gene>
    <name evidence="1" type="ordered locus">BCQ_PT42</name>
</gene>
<reference evidence="1 2" key="1">
    <citation type="journal article" date="2009" name="J. Bacteriol.">
        <title>Complete genome sequence of the extremophilic Bacillus cereus strain Q1 with industrial applications.</title>
        <authorList>
            <person name="Xiong Z."/>
            <person name="Jiang Y."/>
            <person name="Qi D."/>
            <person name="Lu H."/>
            <person name="Yang F."/>
            <person name="Yang J."/>
            <person name="Chen L."/>
            <person name="Sun L."/>
            <person name="Xu X."/>
            <person name="Xue Y."/>
            <person name="Zhu Y."/>
            <person name="Jin Q."/>
        </authorList>
    </citation>
    <scope>NUCLEOTIDE SEQUENCE [LARGE SCALE GENOMIC DNA]</scope>
    <source>
        <strain evidence="1 2">Q1</strain>
        <plasmid evidence="1 2">pBc53</plasmid>
    </source>
</reference>
<geneLocation type="plasmid" evidence="1 2">
    <name>pBc53</name>
</geneLocation>
<sequence length="77" mass="8606">MPNVQYTAHANNESKDATEYVNALAYISTFLLACSDQKVIDKLLTQSNEKEAELIKGILSGLQLRMSENECLKNKTL</sequence>
<protein>
    <submittedName>
        <fullName evidence="1">Uncharacterized protein</fullName>
    </submittedName>
</protein>